<evidence type="ECO:0000256" key="1">
    <source>
        <dbReference type="ARBA" id="ARBA00004651"/>
    </source>
</evidence>
<evidence type="ECO:0000256" key="4">
    <source>
        <dbReference type="ARBA" id="ARBA00022475"/>
    </source>
</evidence>
<gene>
    <name evidence="9" type="ORF">GGR93_000931</name>
</gene>
<feature type="transmembrane region" description="Helical" evidence="8">
    <location>
        <begin position="206"/>
        <end position="225"/>
    </location>
</feature>
<keyword evidence="3" id="KW-0813">Transport</keyword>
<evidence type="ECO:0000256" key="3">
    <source>
        <dbReference type="ARBA" id="ARBA00022448"/>
    </source>
</evidence>
<feature type="transmembrane region" description="Helical" evidence="8">
    <location>
        <begin position="179"/>
        <end position="199"/>
    </location>
</feature>
<dbReference type="Pfam" id="PF01925">
    <property type="entry name" value="TauE"/>
    <property type="match status" value="1"/>
</dbReference>
<keyword evidence="5 8" id="KW-0812">Transmembrane</keyword>
<feature type="transmembrane region" description="Helical" evidence="8">
    <location>
        <begin position="106"/>
        <end position="128"/>
    </location>
</feature>
<organism evidence="9 10">
    <name type="scientific">Sulfitobacter noctilucicola</name>
    <dbReference type="NCBI Taxonomy" id="1342301"/>
    <lineage>
        <taxon>Bacteria</taxon>
        <taxon>Pseudomonadati</taxon>
        <taxon>Pseudomonadota</taxon>
        <taxon>Alphaproteobacteria</taxon>
        <taxon>Rhodobacterales</taxon>
        <taxon>Roseobacteraceae</taxon>
        <taxon>Sulfitobacter</taxon>
    </lineage>
</organism>
<sequence>MDVLFPFLGPLTFIWALGIAFCAGFVKGVVGFAMPLVLISGLTLFLAPELALAGLIIPTLVTNTMQSLRHGPQAAWRSIKDFHYFLIAGGITLVAAAQTVRIVPDTVLLLAIGIPTFAYAFIQLLGFAFSLSRRSARVEIAVGAIAGVMGGFAGVWGPPTVMYLTALGTPKADQMRVQGVIYGAGSLALFGAHIGSGVLRSDTIPFSVLLILPAVLGMWVGGRVVDRIDQVMFKRATLIVLLFAGANLVRRALT</sequence>
<feature type="transmembrane region" description="Helical" evidence="8">
    <location>
        <begin position="140"/>
        <end position="159"/>
    </location>
</feature>
<reference evidence="9 10" key="1">
    <citation type="submission" date="2020-08" db="EMBL/GenBank/DDBJ databases">
        <title>Genomic Encyclopedia of Type Strains, Phase IV (KMG-IV): sequencing the most valuable type-strain genomes for metagenomic binning, comparative biology and taxonomic classification.</title>
        <authorList>
            <person name="Goeker M."/>
        </authorList>
    </citation>
    <scope>NUCLEOTIDE SEQUENCE [LARGE SCALE GENOMIC DNA]</scope>
    <source>
        <strain evidence="9 10">DSM 101015</strain>
    </source>
</reference>
<evidence type="ECO:0000256" key="2">
    <source>
        <dbReference type="ARBA" id="ARBA00009142"/>
    </source>
</evidence>
<dbReference type="EMBL" id="JACIFU010000001">
    <property type="protein sequence ID" value="MBB4173170.1"/>
    <property type="molecule type" value="Genomic_DNA"/>
</dbReference>
<dbReference type="Proteomes" id="UP000565745">
    <property type="component" value="Unassembled WGS sequence"/>
</dbReference>
<proteinExistence type="inferred from homology"/>
<name>A0A7W6Q4Y1_9RHOB</name>
<keyword evidence="6 8" id="KW-1133">Transmembrane helix</keyword>
<dbReference type="PANTHER" id="PTHR30269">
    <property type="entry name" value="TRANSMEMBRANE PROTEIN YFCA"/>
    <property type="match status" value="1"/>
</dbReference>
<comment type="caution">
    <text evidence="9">The sequence shown here is derived from an EMBL/GenBank/DDBJ whole genome shotgun (WGS) entry which is preliminary data.</text>
</comment>
<dbReference type="GO" id="GO:0005886">
    <property type="term" value="C:plasma membrane"/>
    <property type="evidence" value="ECO:0007669"/>
    <property type="project" value="UniProtKB-SubCell"/>
</dbReference>
<evidence type="ECO:0000256" key="8">
    <source>
        <dbReference type="RuleBase" id="RU363041"/>
    </source>
</evidence>
<accession>A0A7W6Q4Y1</accession>
<evidence type="ECO:0000256" key="5">
    <source>
        <dbReference type="ARBA" id="ARBA00022692"/>
    </source>
</evidence>
<feature type="transmembrane region" description="Helical" evidence="8">
    <location>
        <begin position="231"/>
        <end position="249"/>
    </location>
</feature>
<keyword evidence="10" id="KW-1185">Reference proteome</keyword>
<dbReference type="OrthoDB" id="9800873at2"/>
<dbReference type="InterPro" id="IPR052017">
    <property type="entry name" value="TSUP"/>
</dbReference>
<evidence type="ECO:0000256" key="7">
    <source>
        <dbReference type="ARBA" id="ARBA00023136"/>
    </source>
</evidence>
<feature type="transmembrane region" description="Helical" evidence="8">
    <location>
        <begin position="82"/>
        <end position="100"/>
    </location>
</feature>
<keyword evidence="4 8" id="KW-1003">Cell membrane</keyword>
<dbReference type="PANTHER" id="PTHR30269:SF32">
    <property type="entry name" value="MEMBRANE TRANSPORTER PROTEIN-RELATED"/>
    <property type="match status" value="1"/>
</dbReference>
<evidence type="ECO:0000256" key="6">
    <source>
        <dbReference type="ARBA" id="ARBA00022989"/>
    </source>
</evidence>
<dbReference type="InterPro" id="IPR002781">
    <property type="entry name" value="TM_pro_TauE-like"/>
</dbReference>
<evidence type="ECO:0000313" key="9">
    <source>
        <dbReference type="EMBL" id="MBB4173170.1"/>
    </source>
</evidence>
<comment type="subcellular location">
    <subcellularLocation>
        <location evidence="1 8">Cell membrane</location>
        <topology evidence="1 8">Multi-pass membrane protein</topology>
    </subcellularLocation>
</comment>
<protein>
    <recommendedName>
        <fullName evidence="8">Probable membrane transporter protein</fullName>
    </recommendedName>
</protein>
<evidence type="ECO:0000313" key="10">
    <source>
        <dbReference type="Proteomes" id="UP000565745"/>
    </source>
</evidence>
<dbReference type="AlphaFoldDB" id="A0A7W6Q4Y1"/>
<feature type="transmembrane region" description="Helical" evidence="8">
    <location>
        <begin position="32"/>
        <end position="61"/>
    </location>
</feature>
<keyword evidence="7 8" id="KW-0472">Membrane</keyword>
<comment type="similarity">
    <text evidence="2 8">Belongs to the 4-toluene sulfonate uptake permease (TSUP) (TC 2.A.102) family.</text>
</comment>
<dbReference type="RefSeq" id="WP_025054757.1">
    <property type="nucleotide sequence ID" value="NZ_JACIFU010000001.1"/>
</dbReference>